<keyword evidence="1" id="KW-0175">Coiled coil</keyword>
<dbReference type="EMBL" id="KN818233">
    <property type="protein sequence ID" value="KIL67135.1"/>
    <property type="molecule type" value="Genomic_DNA"/>
</dbReference>
<reference evidence="3 4" key="1">
    <citation type="submission" date="2014-04" db="EMBL/GenBank/DDBJ databases">
        <title>Evolutionary Origins and Diversification of the Mycorrhizal Mutualists.</title>
        <authorList>
            <consortium name="DOE Joint Genome Institute"/>
            <consortium name="Mycorrhizal Genomics Consortium"/>
            <person name="Kohler A."/>
            <person name="Kuo A."/>
            <person name="Nagy L.G."/>
            <person name="Floudas D."/>
            <person name="Copeland A."/>
            <person name="Barry K.W."/>
            <person name="Cichocki N."/>
            <person name="Veneault-Fourrey C."/>
            <person name="LaButti K."/>
            <person name="Lindquist E.A."/>
            <person name="Lipzen A."/>
            <person name="Lundell T."/>
            <person name="Morin E."/>
            <person name="Murat C."/>
            <person name="Riley R."/>
            <person name="Ohm R."/>
            <person name="Sun H."/>
            <person name="Tunlid A."/>
            <person name="Henrissat B."/>
            <person name="Grigoriev I.V."/>
            <person name="Hibbett D.S."/>
            <person name="Martin F."/>
        </authorList>
    </citation>
    <scope>NUCLEOTIDE SEQUENCE [LARGE SCALE GENOMIC DNA]</scope>
    <source>
        <strain evidence="3 4">Koide BX008</strain>
    </source>
</reference>
<keyword evidence="4" id="KW-1185">Reference proteome</keyword>
<organism evidence="3 4">
    <name type="scientific">Amanita muscaria (strain Koide BX008)</name>
    <dbReference type="NCBI Taxonomy" id="946122"/>
    <lineage>
        <taxon>Eukaryota</taxon>
        <taxon>Fungi</taxon>
        <taxon>Dikarya</taxon>
        <taxon>Basidiomycota</taxon>
        <taxon>Agaricomycotina</taxon>
        <taxon>Agaricomycetes</taxon>
        <taxon>Agaricomycetidae</taxon>
        <taxon>Agaricales</taxon>
        <taxon>Pluteineae</taxon>
        <taxon>Amanitaceae</taxon>
        <taxon>Amanita</taxon>
    </lineage>
</organism>
<accession>A0A0C2SUN5</accession>
<feature type="coiled-coil region" evidence="1">
    <location>
        <begin position="330"/>
        <end position="357"/>
    </location>
</feature>
<evidence type="ECO:0000313" key="4">
    <source>
        <dbReference type="Proteomes" id="UP000054549"/>
    </source>
</evidence>
<evidence type="ECO:0000256" key="1">
    <source>
        <dbReference type="SAM" id="Coils"/>
    </source>
</evidence>
<feature type="region of interest" description="Disordered" evidence="2">
    <location>
        <begin position="946"/>
        <end position="994"/>
    </location>
</feature>
<sequence>MVKLADLDVSDNHPLALELASLRNTIARFQDEAHTTSIKLQRHSLDSASAHDRLSLLERENDVLRKEIAVLRAYPHPDASQDSHPAVSQVRQLTLSLRILSDKLSQTEEALLTRTAALVDASNEAKKAKHAADGAYQLAARVRRRDEEEMAKERELQRKLKATEEKLAMTDLAVKEYAGLVRTLENKLAASRAAIGRDSVSVVRDTTAYGHSGPSLSQSFEEGKFGLQRLLSEFSQESERQHAEIERLQGELAMSKVQQESQYLSIEEERIELATTQAELQKLRMDDNTAAKMVSRYMTFSQASTNSLQTSLSSLKTRHAATVDTLSTQISLLTAQLQDAKVTVERLRSALDELGGDYMKEFYGRRWEVALRIQLLNREESLMESLRRWFLRGQEALTKTPNVSTEESLERMVNEAKSILLSTDGSPQDPPSGSIARLVAAHTAADSLAKELYAECARRLDLQRKFALGGEEELKPAIGTNVNGYRETSTQCDALTSSVGIQVSSRAEKMGLSAVKGPELATSTKSNHYRESSTQHEASSSHVGIQVSSALQEAEPSVTIESPHVISTASVLRHSGAISTRDIGEQSYQNDNSELTKSREKLAKDRTLQDANLIDLTVTGSGATPLLLEAPEPTIKDAAGAVLPMPYPSKEDQADEATVESESSQRLSSVEARVVSLSENGDATNAPEIVIVHVDDKPRPLLLLVDELGNETLQDTGPLANLPSTLQDITNLESLHNGDTVHPSPLNLSESLPPSQHHLLAQLAEVSHRYDEMQRAFHDCHFALDGLKKSLPSTSSGHPISSDALNMALERLNDYVEDARVELEIRIADEALLSRGYQTLLSVSGAMSFPAPSAADGSIYLPSEVELEIEAFVHGTEPGIQKAQDSLTNKLFDVQHDIAVLKRVIHDQEVPSIQRPQLSPSLSPLLKPVPASAPVASEMNSGWKSWLRGPSSRPSSPAPTFGDVMTSPQLRHSPSLGGAGRTMRKPYPYDGDASRRDPLASLGFRVPMPQYVVPHVPLHPSPRSRTLPTMYMVGLGARAASGSLSPLLPPRHQIVESEPTTVDIENNIDGDMSDVE</sequence>
<feature type="region of interest" description="Disordered" evidence="2">
    <location>
        <begin position="518"/>
        <end position="559"/>
    </location>
</feature>
<feature type="compositionally biased region" description="Low complexity" evidence="2">
    <location>
        <begin position="950"/>
        <end position="959"/>
    </location>
</feature>
<feature type="coiled-coil region" evidence="1">
    <location>
        <begin position="231"/>
        <end position="286"/>
    </location>
</feature>
<dbReference type="Proteomes" id="UP000054549">
    <property type="component" value="Unassembled WGS sequence"/>
</dbReference>
<dbReference type="InParanoid" id="A0A0C2SUN5"/>
<feature type="compositionally biased region" description="Polar residues" evidence="2">
    <location>
        <begin position="535"/>
        <end position="551"/>
    </location>
</feature>
<name>A0A0C2SUN5_AMAMK</name>
<gene>
    <name evidence="3" type="ORF">M378DRAFT_329900</name>
</gene>
<evidence type="ECO:0000313" key="3">
    <source>
        <dbReference type="EMBL" id="KIL67135.1"/>
    </source>
</evidence>
<protein>
    <submittedName>
        <fullName evidence="3">Uncharacterized protein</fullName>
    </submittedName>
</protein>
<dbReference type="OrthoDB" id="2592022at2759"/>
<feature type="coiled-coil region" evidence="1">
    <location>
        <begin position="47"/>
        <end position="110"/>
    </location>
</feature>
<evidence type="ECO:0000256" key="2">
    <source>
        <dbReference type="SAM" id="MobiDB-lite"/>
    </source>
</evidence>
<dbReference type="STRING" id="946122.A0A0C2SUN5"/>
<dbReference type="AlphaFoldDB" id="A0A0C2SUN5"/>
<proteinExistence type="predicted"/>
<dbReference type="HOGENOM" id="CLU_003988_0_0_1"/>